<dbReference type="SUPFAM" id="SSF88874">
    <property type="entry name" value="Receptor-binding domain of short tail fibre protein gp12"/>
    <property type="match status" value="1"/>
</dbReference>
<dbReference type="Proteomes" id="UP001424741">
    <property type="component" value="Unassembled WGS sequence"/>
</dbReference>
<reference evidence="2 3" key="1">
    <citation type="submission" date="2024-02" db="EMBL/GenBank/DDBJ databases">
        <title>Rubritalea halochordaticola NBRC 107102.</title>
        <authorList>
            <person name="Ichikawa N."/>
            <person name="Katano-Makiyama Y."/>
            <person name="Hidaka K."/>
        </authorList>
    </citation>
    <scope>NUCLEOTIDE SEQUENCE [LARGE SCALE GENOMIC DNA]</scope>
    <source>
        <strain evidence="2 3">NBRC 107102</strain>
    </source>
</reference>
<sequence>MEGYIGEIRMFAGNFAPRNWEFCNGQDLPINQYASLYSIIGTTYGGDGVNSVGLPDFRGRTNIHPGTGPGLSPRLRGNGGGVEEVYLNESQIPSHTHQATAKVTASVGVADDDGSTTEVSGHILANSPSEELYSSSTPDAQLGGVSASVEVTNGLTGGSQSHTNMMPYLTCYYIICVNGQYPDRP</sequence>
<dbReference type="InterPro" id="IPR011083">
    <property type="entry name" value="Phage_tail_collar_dom"/>
</dbReference>
<dbReference type="EMBL" id="BAABRL010000003">
    <property type="protein sequence ID" value="GAA5495179.1"/>
    <property type="molecule type" value="Genomic_DNA"/>
</dbReference>
<dbReference type="InterPro" id="IPR037053">
    <property type="entry name" value="Phage_tail_collar_dom_sf"/>
</dbReference>
<accession>A0ABP9UXJ9</accession>
<protein>
    <recommendedName>
        <fullName evidence="1">Phage tail collar domain-containing protein</fullName>
    </recommendedName>
</protein>
<gene>
    <name evidence="2" type="ORF">Rhal01_01354</name>
</gene>
<dbReference type="Gene3D" id="3.90.1340.10">
    <property type="entry name" value="Phage tail collar domain"/>
    <property type="match status" value="1"/>
</dbReference>
<dbReference type="RefSeq" id="WP_346188018.1">
    <property type="nucleotide sequence ID" value="NZ_BAABRL010000003.1"/>
</dbReference>
<evidence type="ECO:0000313" key="2">
    <source>
        <dbReference type="EMBL" id="GAA5495179.1"/>
    </source>
</evidence>
<evidence type="ECO:0000259" key="1">
    <source>
        <dbReference type="Pfam" id="PF07484"/>
    </source>
</evidence>
<comment type="caution">
    <text evidence="2">The sequence shown here is derived from an EMBL/GenBank/DDBJ whole genome shotgun (WGS) entry which is preliminary data.</text>
</comment>
<proteinExistence type="predicted"/>
<feature type="domain" description="Phage tail collar" evidence="1">
    <location>
        <begin position="6"/>
        <end position="61"/>
    </location>
</feature>
<evidence type="ECO:0000313" key="3">
    <source>
        <dbReference type="Proteomes" id="UP001424741"/>
    </source>
</evidence>
<name>A0ABP9UXJ9_9BACT</name>
<keyword evidence="3" id="KW-1185">Reference proteome</keyword>
<organism evidence="2 3">
    <name type="scientific">Rubritalea halochordaticola</name>
    <dbReference type="NCBI Taxonomy" id="714537"/>
    <lineage>
        <taxon>Bacteria</taxon>
        <taxon>Pseudomonadati</taxon>
        <taxon>Verrucomicrobiota</taxon>
        <taxon>Verrucomicrobiia</taxon>
        <taxon>Verrucomicrobiales</taxon>
        <taxon>Rubritaleaceae</taxon>
        <taxon>Rubritalea</taxon>
    </lineage>
</organism>
<dbReference type="Pfam" id="PF07484">
    <property type="entry name" value="Collar"/>
    <property type="match status" value="1"/>
</dbReference>